<dbReference type="PANTHER" id="PTHR23192">
    <property type="entry name" value="OLFACTOMEDIN-RELATED"/>
    <property type="match status" value="1"/>
</dbReference>
<comment type="caution">
    <text evidence="7">The sequence shown here is derived from an EMBL/GenBank/DDBJ whole genome shotgun (WGS) entry which is preliminary data.</text>
</comment>
<reference evidence="7 8" key="1">
    <citation type="submission" date="2023-08" db="EMBL/GenBank/DDBJ databases">
        <title>A Necator americanus chromosomal reference genome.</title>
        <authorList>
            <person name="Ilik V."/>
            <person name="Petrzelkova K.J."/>
            <person name="Pardy F."/>
            <person name="Fuh T."/>
            <person name="Niatou-Singa F.S."/>
            <person name="Gouil Q."/>
            <person name="Baker L."/>
            <person name="Ritchie M.E."/>
            <person name="Jex A.R."/>
            <person name="Gazzola D."/>
            <person name="Li H."/>
            <person name="Toshio Fujiwara R."/>
            <person name="Zhan B."/>
            <person name="Aroian R.V."/>
            <person name="Pafco B."/>
            <person name="Schwarz E.M."/>
        </authorList>
    </citation>
    <scope>NUCLEOTIDE SEQUENCE [LARGE SCALE GENOMIC DNA]</scope>
    <source>
        <strain evidence="7 8">Aroian</strain>
        <tissue evidence="7">Whole animal</tissue>
    </source>
</reference>
<dbReference type="EMBL" id="JAVFWL010000001">
    <property type="protein sequence ID" value="KAK6731916.1"/>
    <property type="molecule type" value="Genomic_DNA"/>
</dbReference>
<evidence type="ECO:0000256" key="5">
    <source>
        <dbReference type="SAM" id="MobiDB-lite"/>
    </source>
</evidence>
<feature type="compositionally biased region" description="Pro residues" evidence="5">
    <location>
        <begin position="156"/>
        <end position="168"/>
    </location>
</feature>
<evidence type="ECO:0000313" key="8">
    <source>
        <dbReference type="Proteomes" id="UP001303046"/>
    </source>
</evidence>
<dbReference type="Pfam" id="PF01391">
    <property type="entry name" value="Collagen"/>
    <property type="match status" value="1"/>
</dbReference>
<accession>A0ABR1C016</accession>
<dbReference type="InterPro" id="IPR008160">
    <property type="entry name" value="Collagen"/>
</dbReference>
<evidence type="ECO:0000259" key="6">
    <source>
        <dbReference type="PROSITE" id="PS51132"/>
    </source>
</evidence>
<dbReference type="InterPro" id="IPR003112">
    <property type="entry name" value="Olfac-like_dom"/>
</dbReference>
<dbReference type="PROSITE" id="PS51132">
    <property type="entry name" value="OLF"/>
    <property type="match status" value="1"/>
</dbReference>
<dbReference type="PANTHER" id="PTHR23192:SF85">
    <property type="entry name" value="GLIOMEDIN"/>
    <property type="match status" value="1"/>
</dbReference>
<comment type="subcellular location">
    <subcellularLocation>
        <location evidence="1">Secreted</location>
    </subcellularLocation>
</comment>
<gene>
    <name evidence="7" type="primary">Necator_chrI.g4150</name>
    <name evidence="7" type="ORF">RB195_008021</name>
</gene>
<dbReference type="SMART" id="SM00284">
    <property type="entry name" value="OLF"/>
    <property type="match status" value="1"/>
</dbReference>
<dbReference type="Pfam" id="PF02191">
    <property type="entry name" value="OLF"/>
    <property type="match status" value="1"/>
</dbReference>
<organism evidence="7 8">
    <name type="scientific">Necator americanus</name>
    <name type="common">Human hookworm</name>
    <dbReference type="NCBI Taxonomy" id="51031"/>
    <lineage>
        <taxon>Eukaryota</taxon>
        <taxon>Metazoa</taxon>
        <taxon>Ecdysozoa</taxon>
        <taxon>Nematoda</taxon>
        <taxon>Chromadorea</taxon>
        <taxon>Rhabditida</taxon>
        <taxon>Rhabditina</taxon>
        <taxon>Rhabditomorpha</taxon>
        <taxon>Strongyloidea</taxon>
        <taxon>Ancylostomatidae</taxon>
        <taxon>Bunostominae</taxon>
        <taxon>Necator</taxon>
    </lineage>
</organism>
<keyword evidence="2" id="KW-0964">Secreted</keyword>
<comment type="caution">
    <text evidence="4">Lacks conserved residue(s) required for the propagation of feature annotation.</text>
</comment>
<protein>
    <recommendedName>
        <fullName evidence="6">Olfactomedin-like domain-containing protein</fullName>
    </recommendedName>
</protein>
<evidence type="ECO:0000313" key="7">
    <source>
        <dbReference type="EMBL" id="KAK6731916.1"/>
    </source>
</evidence>
<dbReference type="Proteomes" id="UP001303046">
    <property type="component" value="Unassembled WGS sequence"/>
</dbReference>
<evidence type="ECO:0000256" key="1">
    <source>
        <dbReference type="ARBA" id="ARBA00004613"/>
    </source>
</evidence>
<name>A0ABR1C016_NECAM</name>
<dbReference type="InterPro" id="IPR050605">
    <property type="entry name" value="Olfactomedin-like_domain"/>
</dbReference>
<proteinExistence type="predicted"/>
<feature type="region of interest" description="Disordered" evidence="5">
    <location>
        <begin position="148"/>
        <end position="203"/>
    </location>
</feature>
<keyword evidence="8" id="KW-1185">Reference proteome</keyword>
<feature type="compositionally biased region" description="Low complexity" evidence="5">
    <location>
        <begin position="169"/>
        <end position="184"/>
    </location>
</feature>
<feature type="domain" description="Olfactomedin-like" evidence="6">
    <location>
        <begin position="294"/>
        <end position="546"/>
    </location>
</feature>
<evidence type="ECO:0000256" key="2">
    <source>
        <dbReference type="ARBA" id="ARBA00022525"/>
    </source>
</evidence>
<feature type="compositionally biased region" description="Pro residues" evidence="5">
    <location>
        <begin position="186"/>
        <end position="196"/>
    </location>
</feature>
<keyword evidence="3" id="KW-0677">Repeat</keyword>
<sequence length="549" mass="62078">MVSFSSTGNLGSWSGPVEWFTFNQSENELQRSSKKNASYSRALHAPAMFMAIALHLAMCMENALLHAPNLGLALLTIIAFAHIHVRIAEVEHRCQLQATSTQENTREKRQIFINKTANGNHLWMSSMSRVKIGELMQKCLDIHQYCTEMDSSDRGPPGPPGPRGPPGKPGSTGPSGRPGLMGVPGLPGPQGPPGPPGKDADCGQCPVNEDYLLQRSADCPKVEEMKCTERTSIDNMIGPRLIDKALPSMVEQMVYNNTDVETCLKVCLGNITREIEEVEETSTESAYIQEATANCKLQSVGKPVFHSHATTYYGSWMRDAYPRTGDDMLKRYLVNHFQGIEIVEYRTEADLRREHINNVYRLPHVFDGTNHVLFNGSLFFHRAGFPRIGKFELNSGHYDEIEIEGAAHQGNNYLFNNSMNYFDLAIDENALWILFHYETEPFLSVVKVDINNLTIYEIHNLTLINHNQIANGIVICGVLYTIEDNHAQRTFISTGYDFYRLQYSKPNIKWVNLYRNANMISYNPYDKRIYVYDHGYLLSVPAHIQWTSK</sequence>
<evidence type="ECO:0000256" key="3">
    <source>
        <dbReference type="ARBA" id="ARBA00022737"/>
    </source>
</evidence>
<evidence type="ECO:0000256" key="4">
    <source>
        <dbReference type="PROSITE-ProRule" id="PRU00446"/>
    </source>
</evidence>